<dbReference type="KEGG" id="lak:106171175"/>
<proteinExistence type="predicted"/>
<dbReference type="RefSeq" id="XP_013406831.1">
    <property type="nucleotide sequence ID" value="XM_013551377.1"/>
</dbReference>
<keyword evidence="2" id="KW-1185">Reference proteome</keyword>
<name>A0A1S3J9D6_LINAN</name>
<accession>A0A1S3J9D6</accession>
<feature type="region of interest" description="Disordered" evidence="1">
    <location>
        <begin position="100"/>
        <end position="137"/>
    </location>
</feature>
<evidence type="ECO:0000313" key="3">
    <source>
        <dbReference type="RefSeq" id="XP_013406831.1"/>
    </source>
</evidence>
<dbReference type="GeneID" id="106171175"/>
<reference evidence="3" key="1">
    <citation type="submission" date="2025-08" db="UniProtKB">
        <authorList>
            <consortium name="RefSeq"/>
        </authorList>
    </citation>
    <scope>IDENTIFICATION</scope>
    <source>
        <tissue evidence="3">Gonads</tissue>
    </source>
</reference>
<evidence type="ECO:0000256" key="1">
    <source>
        <dbReference type="SAM" id="MobiDB-lite"/>
    </source>
</evidence>
<protein>
    <submittedName>
        <fullName evidence="3">Uncharacterized protein LOC106171175</fullName>
    </submittedName>
</protein>
<dbReference type="InParanoid" id="A0A1S3J9D6"/>
<gene>
    <name evidence="3" type="primary">LOC106171175</name>
</gene>
<evidence type="ECO:0000313" key="2">
    <source>
        <dbReference type="Proteomes" id="UP000085678"/>
    </source>
</evidence>
<organism evidence="2 3">
    <name type="scientific">Lingula anatina</name>
    <name type="common">Brachiopod</name>
    <name type="synonym">Lingula unguis</name>
    <dbReference type="NCBI Taxonomy" id="7574"/>
    <lineage>
        <taxon>Eukaryota</taxon>
        <taxon>Metazoa</taxon>
        <taxon>Spiralia</taxon>
        <taxon>Lophotrochozoa</taxon>
        <taxon>Brachiopoda</taxon>
        <taxon>Linguliformea</taxon>
        <taxon>Lingulata</taxon>
        <taxon>Lingulida</taxon>
        <taxon>Linguloidea</taxon>
        <taxon>Lingulidae</taxon>
        <taxon>Lingula</taxon>
    </lineage>
</organism>
<dbReference type="Proteomes" id="UP000085678">
    <property type="component" value="Unplaced"/>
</dbReference>
<dbReference type="AlphaFoldDB" id="A0A1S3J9D6"/>
<sequence length="137" mass="14964">MAGGLCRDVQEGCEHDSGLGLFIRWGCEGHATCMCCVDSITLQNDPNYDRWCVLGHKGECRYVEYGCEGGHFLTGNECAGGDKRLCCVRDTLTDTVHKTTPSKLSTMKTPTTETDDAMTSSTETDLDDTMTSTETET</sequence>